<protein>
    <submittedName>
        <fullName evidence="1">Uncharacterized protein</fullName>
    </submittedName>
</protein>
<dbReference type="EMBL" id="AVOT02012800">
    <property type="protein sequence ID" value="MBW0494880.1"/>
    <property type="molecule type" value="Genomic_DNA"/>
</dbReference>
<dbReference type="AlphaFoldDB" id="A0A9Q3D3A6"/>
<name>A0A9Q3D3A6_9BASI</name>
<organism evidence="1 2">
    <name type="scientific">Austropuccinia psidii MF-1</name>
    <dbReference type="NCBI Taxonomy" id="1389203"/>
    <lineage>
        <taxon>Eukaryota</taxon>
        <taxon>Fungi</taxon>
        <taxon>Dikarya</taxon>
        <taxon>Basidiomycota</taxon>
        <taxon>Pucciniomycotina</taxon>
        <taxon>Pucciniomycetes</taxon>
        <taxon>Pucciniales</taxon>
        <taxon>Sphaerophragmiaceae</taxon>
        <taxon>Austropuccinia</taxon>
    </lineage>
</organism>
<comment type="caution">
    <text evidence="1">The sequence shown here is derived from an EMBL/GenBank/DDBJ whole genome shotgun (WGS) entry which is preliminary data.</text>
</comment>
<reference evidence="1" key="1">
    <citation type="submission" date="2021-03" db="EMBL/GenBank/DDBJ databases">
        <title>Draft genome sequence of rust myrtle Austropuccinia psidii MF-1, a brazilian biotype.</title>
        <authorList>
            <person name="Quecine M.C."/>
            <person name="Pachon D.M.R."/>
            <person name="Bonatelli M.L."/>
            <person name="Correr F.H."/>
            <person name="Franceschini L.M."/>
            <person name="Leite T.F."/>
            <person name="Margarido G.R.A."/>
            <person name="Almeida C.A."/>
            <person name="Ferrarezi J.A."/>
            <person name="Labate C.A."/>
        </authorList>
    </citation>
    <scope>NUCLEOTIDE SEQUENCE</scope>
    <source>
        <strain evidence="1">MF-1</strain>
    </source>
</reference>
<dbReference type="Proteomes" id="UP000765509">
    <property type="component" value="Unassembled WGS sequence"/>
</dbReference>
<sequence length="82" mass="9130">MLTRMHCPPDVTPRLPPLSPPASLLMLEHPHFLQSLHSRSALKIYLLCRPQPSLHLLLSAAYHAYSHIVCSQHASDATLTQA</sequence>
<accession>A0A9Q3D3A6</accession>
<proteinExistence type="predicted"/>
<gene>
    <name evidence="1" type="ORF">O181_034595</name>
</gene>
<keyword evidence="2" id="KW-1185">Reference proteome</keyword>
<evidence type="ECO:0000313" key="2">
    <source>
        <dbReference type="Proteomes" id="UP000765509"/>
    </source>
</evidence>
<evidence type="ECO:0000313" key="1">
    <source>
        <dbReference type="EMBL" id="MBW0494880.1"/>
    </source>
</evidence>